<keyword evidence="4" id="KW-0479">Metal-binding</keyword>
<keyword evidence="5" id="KW-0862">Zinc</keyword>
<dbReference type="InterPro" id="IPR023580">
    <property type="entry name" value="RNA_pol_su_RPB10"/>
</dbReference>
<name>A0A176WGK8_MARPO</name>
<dbReference type="AlphaFoldDB" id="A0A176WGK8"/>
<dbReference type="NCBIfam" id="NF003089">
    <property type="entry name" value="PRK04016.1"/>
    <property type="match status" value="1"/>
</dbReference>
<evidence type="ECO:0000313" key="8">
    <source>
        <dbReference type="EMBL" id="OAE31435.1"/>
    </source>
</evidence>
<reference evidence="8" key="1">
    <citation type="submission" date="2016-03" db="EMBL/GenBank/DDBJ databases">
        <title>Mechanisms controlling the formation of the plant cell surface in tip-growing cells are functionally conserved among land plants.</title>
        <authorList>
            <person name="Honkanen S."/>
            <person name="Jones V.A."/>
            <person name="Morieri G."/>
            <person name="Champion C."/>
            <person name="Hetherington A.J."/>
            <person name="Kelly S."/>
            <person name="Saint-Marcoux D."/>
            <person name="Proust H."/>
            <person name="Prescott H."/>
            <person name="Dolan L."/>
        </authorList>
    </citation>
    <scope>NUCLEOTIDE SEQUENCE [LARGE SCALE GENOMIC DNA]</scope>
    <source>
        <tissue evidence="8">Whole gametophyte</tissue>
    </source>
</reference>
<dbReference type="FunFam" id="1.10.10.60:FF:000024">
    <property type="entry name" value="DNA-directed RNA polymerases I, II, and III subunit"/>
    <property type="match status" value="1"/>
</dbReference>
<evidence type="ECO:0000256" key="2">
    <source>
        <dbReference type="ARBA" id="ARBA00020813"/>
    </source>
</evidence>
<dbReference type="GO" id="GO:0008270">
    <property type="term" value="F:zinc ion binding"/>
    <property type="evidence" value="ECO:0007669"/>
    <property type="project" value="InterPro"/>
</dbReference>
<comment type="similarity">
    <text evidence="7">Belongs to the archaeal Rpo10/eukaryotic RPB10 RNA polymerase subunit family.</text>
</comment>
<dbReference type="GO" id="GO:0005665">
    <property type="term" value="C:RNA polymerase II, core complex"/>
    <property type="evidence" value="ECO:0007669"/>
    <property type="project" value="TreeGrafter"/>
</dbReference>
<dbReference type="PANTHER" id="PTHR23431:SF3">
    <property type="entry name" value="DNA-DIRECTED RNA POLYMERASES I, II, AND III SUBUNIT RPABC5"/>
    <property type="match status" value="1"/>
</dbReference>
<evidence type="ECO:0000256" key="7">
    <source>
        <dbReference type="ARBA" id="ARBA00025720"/>
    </source>
</evidence>
<comment type="subcellular location">
    <subcellularLocation>
        <location evidence="1">Nucleus</location>
    </subcellularLocation>
</comment>
<dbReference type="Proteomes" id="UP000077202">
    <property type="component" value="Unassembled WGS sequence"/>
</dbReference>
<dbReference type="GO" id="GO:0005666">
    <property type="term" value="C:RNA polymerase III complex"/>
    <property type="evidence" value="ECO:0007669"/>
    <property type="project" value="TreeGrafter"/>
</dbReference>
<organism evidence="8 9">
    <name type="scientific">Marchantia polymorpha subsp. ruderalis</name>
    <dbReference type="NCBI Taxonomy" id="1480154"/>
    <lineage>
        <taxon>Eukaryota</taxon>
        <taxon>Viridiplantae</taxon>
        <taxon>Streptophyta</taxon>
        <taxon>Embryophyta</taxon>
        <taxon>Marchantiophyta</taxon>
        <taxon>Marchantiopsida</taxon>
        <taxon>Marchantiidae</taxon>
        <taxon>Marchantiales</taxon>
        <taxon>Marchantiaceae</taxon>
        <taxon>Marchantia</taxon>
    </lineage>
</organism>
<dbReference type="GO" id="GO:0005736">
    <property type="term" value="C:RNA polymerase I complex"/>
    <property type="evidence" value="ECO:0007669"/>
    <property type="project" value="TreeGrafter"/>
</dbReference>
<gene>
    <name evidence="8" type="ORF">AXG93_725s1250</name>
</gene>
<evidence type="ECO:0000256" key="6">
    <source>
        <dbReference type="ARBA" id="ARBA00023163"/>
    </source>
</evidence>
<evidence type="ECO:0000256" key="4">
    <source>
        <dbReference type="ARBA" id="ARBA00022723"/>
    </source>
</evidence>
<keyword evidence="9" id="KW-1185">Reference proteome</keyword>
<dbReference type="Pfam" id="PF01194">
    <property type="entry name" value="RNA_pol_N"/>
    <property type="match status" value="1"/>
</dbReference>
<dbReference type="InterPro" id="IPR020789">
    <property type="entry name" value="RNA_pol_suN_Zn-BS"/>
</dbReference>
<dbReference type="SUPFAM" id="SSF46924">
    <property type="entry name" value="RNA polymerase subunit RPB10"/>
    <property type="match status" value="1"/>
</dbReference>
<proteinExistence type="inferred from homology"/>
<keyword evidence="3" id="KW-0240">DNA-directed RNA polymerase</keyword>
<sequence length="118" mass="13715">MIIPVRCFTCGKVIGNKWDTYLDLLQADYSEGDALDALGLVRYCCRRMLMTHVDLIEKLLNYNSKFMKLWLLRGMKATSDGVTFSKCENQQPKQQQQFPDHEMRRRNGVVGLYCQTTI</sequence>
<dbReference type="GO" id="GO:0003677">
    <property type="term" value="F:DNA binding"/>
    <property type="evidence" value="ECO:0007669"/>
    <property type="project" value="InterPro"/>
</dbReference>
<dbReference type="HAMAP" id="MF_00250">
    <property type="entry name" value="RNApol_arch_Rpo10"/>
    <property type="match status" value="1"/>
</dbReference>
<dbReference type="Gene3D" id="1.10.10.60">
    <property type="entry name" value="Homeodomain-like"/>
    <property type="match status" value="1"/>
</dbReference>
<evidence type="ECO:0000256" key="5">
    <source>
        <dbReference type="ARBA" id="ARBA00022833"/>
    </source>
</evidence>
<dbReference type="EMBL" id="LVLJ01001095">
    <property type="protein sequence ID" value="OAE31435.1"/>
    <property type="molecule type" value="Genomic_DNA"/>
</dbReference>
<dbReference type="GO" id="GO:0006360">
    <property type="term" value="P:transcription by RNA polymerase I"/>
    <property type="evidence" value="ECO:0007669"/>
    <property type="project" value="TreeGrafter"/>
</dbReference>
<comment type="caution">
    <text evidence="8">The sequence shown here is derived from an EMBL/GenBank/DDBJ whole genome shotgun (WGS) entry which is preliminary data.</text>
</comment>
<keyword evidence="6" id="KW-0804">Transcription</keyword>
<accession>A0A176WGK8</accession>
<evidence type="ECO:0000256" key="3">
    <source>
        <dbReference type="ARBA" id="ARBA00022478"/>
    </source>
</evidence>
<dbReference type="GO" id="GO:0042797">
    <property type="term" value="P:tRNA transcription by RNA polymerase III"/>
    <property type="evidence" value="ECO:0007669"/>
    <property type="project" value="TreeGrafter"/>
</dbReference>
<dbReference type="PROSITE" id="PS01112">
    <property type="entry name" value="RNA_POL_N_8KD"/>
    <property type="match status" value="1"/>
</dbReference>
<protein>
    <recommendedName>
        <fullName evidence="2">DNA-directed RNA polymerases I, II, and III subunit RPABC5</fullName>
    </recommendedName>
</protein>
<dbReference type="InterPro" id="IPR000268">
    <property type="entry name" value="RPABC5/Rpb10"/>
</dbReference>
<dbReference type="GO" id="GO:0003899">
    <property type="term" value="F:DNA-directed RNA polymerase activity"/>
    <property type="evidence" value="ECO:0007669"/>
    <property type="project" value="InterPro"/>
</dbReference>
<evidence type="ECO:0000256" key="1">
    <source>
        <dbReference type="ARBA" id="ARBA00004123"/>
    </source>
</evidence>
<dbReference type="PANTHER" id="PTHR23431">
    <property type="entry name" value="DNA-DIRECTED RNA POLYMERASES I, II, AND III SUBUNIT RPABC5 FAMILY MEMBER"/>
    <property type="match status" value="1"/>
</dbReference>
<evidence type="ECO:0000313" key="9">
    <source>
        <dbReference type="Proteomes" id="UP000077202"/>
    </source>
</evidence>
<dbReference type="GO" id="GO:0006366">
    <property type="term" value="P:transcription by RNA polymerase II"/>
    <property type="evidence" value="ECO:0007669"/>
    <property type="project" value="TreeGrafter"/>
</dbReference>